<keyword evidence="2" id="KW-0378">Hydrolase</keyword>
<proteinExistence type="predicted"/>
<dbReference type="Gene3D" id="2.40.50.140">
    <property type="entry name" value="Nucleic acid-binding proteins"/>
    <property type="match status" value="1"/>
</dbReference>
<gene>
    <name evidence="2" type="ORF">MNV_630011</name>
</gene>
<keyword evidence="2" id="KW-0347">Helicase</keyword>
<evidence type="ECO:0000256" key="1">
    <source>
        <dbReference type="SAM" id="MobiDB-lite"/>
    </source>
</evidence>
<keyword evidence="3" id="KW-1185">Reference proteome</keyword>
<evidence type="ECO:0000313" key="2">
    <source>
        <dbReference type="EMBL" id="SNQ62226.1"/>
    </source>
</evidence>
<feature type="compositionally biased region" description="Polar residues" evidence="1">
    <location>
        <begin position="233"/>
        <end position="245"/>
    </location>
</feature>
<protein>
    <submittedName>
        <fullName evidence="2">Nucleic acid binding OB-fold tRNA/helicase-type</fullName>
    </submittedName>
</protein>
<accession>A0A284VSH0</accession>
<keyword evidence="2" id="KW-0547">Nucleotide-binding</keyword>
<dbReference type="Proteomes" id="UP000218615">
    <property type="component" value="Unassembled WGS sequence"/>
</dbReference>
<organism evidence="2 3">
    <name type="scientific">Candidatus Methanoperedens nitratireducens</name>
    <dbReference type="NCBI Taxonomy" id="1392998"/>
    <lineage>
        <taxon>Archaea</taxon>
        <taxon>Methanobacteriati</taxon>
        <taxon>Methanobacteriota</taxon>
        <taxon>Stenosarchaea group</taxon>
        <taxon>Methanomicrobia</taxon>
        <taxon>Methanosarcinales</taxon>
        <taxon>ANME-2 cluster</taxon>
        <taxon>Candidatus Methanoperedentaceae</taxon>
        <taxon>Candidatus Methanoperedens</taxon>
    </lineage>
</organism>
<sequence>MENIIDREVAWRIFAFEFNRSNLYHSEGDERAPNYIITPTGVRCNRLFVVGVVTEVENIGAENNLWRARIADPTGVFTVYAGQYQPEAAIFLSELNVPAYVSVVGKARKYEPEDGSVYTSIRPEELNYADEILRDRWVLDTAERTLERIRIMEDALSSKLSGNELKDYLLKKGTNAVLADGAVRAIGHYKNLDRFLSELKNALVRAVEMVLSEIVKTGTPEKEKRQEQKASEEASNLQSGASTYVQPAGEHSTYEKINEKIEPKEVLAGIIDKLDTGKGIPYAVVVETAISAGIDADSVEASIKDLMDEGRCYEPKIGVLRKV</sequence>
<dbReference type="InterPro" id="IPR012340">
    <property type="entry name" value="NA-bd_OB-fold"/>
</dbReference>
<dbReference type="EMBL" id="FZMP01000211">
    <property type="protein sequence ID" value="SNQ62226.1"/>
    <property type="molecule type" value="Genomic_DNA"/>
</dbReference>
<dbReference type="OrthoDB" id="56523at2157"/>
<dbReference type="RefSeq" id="WP_218838047.1">
    <property type="nucleotide sequence ID" value="NZ_FZMP01000211.1"/>
</dbReference>
<feature type="compositionally biased region" description="Basic and acidic residues" evidence="1">
    <location>
        <begin position="219"/>
        <end position="232"/>
    </location>
</feature>
<dbReference type="AlphaFoldDB" id="A0A284VSH0"/>
<dbReference type="GO" id="GO:0004386">
    <property type="term" value="F:helicase activity"/>
    <property type="evidence" value="ECO:0007669"/>
    <property type="project" value="UniProtKB-KW"/>
</dbReference>
<evidence type="ECO:0000313" key="3">
    <source>
        <dbReference type="Proteomes" id="UP000218615"/>
    </source>
</evidence>
<keyword evidence="2" id="KW-0067">ATP-binding</keyword>
<dbReference type="Gene3D" id="1.10.10.10">
    <property type="entry name" value="Winged helix-like DNA-binding domain superfamily/Winged helix DNA-binding domain"/>
    <property type="match status" value="1"/>
</dbReference>
<feature type="region of interest" description="Disordered" evidence="1">
    <location>
        <begin position="218"/>
        <end position="249"/>
    </location>
</feature>
<dbReference type="InterPro" id="IPR036388">
    <property type="entry name" value="WH-like_DNA-bd_sf"/>
</dbReference>
<name>A0A284VSH0_9EURY</name>
<reference evidence="3" key="1">
    <citation type="submission" date="2017-06" db="EMBL/GenBank/DDBJ databases">
        <authorList>
            <person name="Cremers G."/>
        </authorList>
    </citation>
    <scope>NUCLEOTIDE SEQUENCE [LARGE SCALE GENOMIC DNA]</scope>
</reference>